<dbReference type="PRINTS" id="PR00035">
    <property type="entry name" value="HTHGNTR"/>
</dbReference>
<dbReference type="InterPro" id="IPR036388">
    <property type="entry name" value="WH-like_DNA-bd_sf"/>
</dbReference>
<keyword evidence="3 9" id="KW-0032">Aminotransferase</keyword>
<dbReference type="InterPro" id="IPR051446">
    <property type="entry name" value="HTH_trans_reg/aminotransferase"/>
</dbReference>
<protein>
    <submittedName>
        <fullName evidence="9">PLP-dependent aminotransferase family protein</fullName>
    </submittedName>
</protein>
<keyword evidence="4" id="KW-0663">Pyridoxal phosphate</keyword>
<keyword evidence="7" id="KW-0804">Transcription</keyword>
<evidence type="ECO:0000313" key="9">
    <source>
        <dbReference type="EMBL" id="MBD2860821.1"/>
    </source>
</evidence>
<gene>
    <name evidence="9" type="ORF">IDH45_02330</name>
</gene>
<accession>A0A927GXH2</accession>
<evidence type="ECO:0000259" key="8">
    <source>
        <dbReference type="PROSITE" id="PS50949"/>
    </source>
</evidence>
<keyword evidence="6" id="KW-0238">DNA-binding</keyword>
<dbReference type="Pfam" id="PF00392">
    <property type="entry name" value="GntR"/>
    <property type="match status" value="1"/>
</dbReference>
<evidence type="ECO:0000313" key="10">
    <source>
        <dbReference type="Proteomes" id="UP000639396"/>
    </source>
</evidence>
<dbReference type="GO" id="GO:0030170">
    <property type="term" value="F:pyridoxal phosphate binding"/>
    <property type="evidence" value="ECO:0007669"/>
    <property type="project" value="InterPro"/>
</dbReference>
<dbReference type="CDD" id="cd07377">
    <property type="entry name" value="WHTH_GntR"/>
    <property type="match status" value="1"/>
</dbReference>
<proteinExistence type="inferred from homology"/>
<evidence type="ECO:0000256" key="3">
    <source>
        <dbReference type="ARBA" id="ARBA00022576"/>
    </source>
</evidence>
<feature type="domain" description="HTH gntR-type" evidence="8">
    <location>
        <begin position="16"/>
        <end position="84"/>
    </location>
</feature>
<comment type="caution">
    <text evidence="9">The sequence shown here is derived from an EMBL/GenBank/DDBJ whole genome shotgun (WGS) entry which is preliminary data.</text>
</comment>
<dbReference type="AlphaFoldDB" id="A0A927GXH2"/>
<dbReference type="SUPFAM" id="SSF53383">
    <property type="entry name" value="PLP-dependent transferases"/>
    <property type="match status" value="1"/>
</dbReference>
<dbReference type="GO" id="GO:0003677">
    <property type="term" value="F:DNA binding"/>
    <property type="evidence" value="ECO:0007669"/>
    <property type="project" value="UniProtKB-KW"/>
</dbReference>
<evidence type="ECO:0000256" key="4">
    <source>
        <dbReference type="ARBA" id="ARBA00022898"/>
    </source>
</evidence>
<dbReference type="Gene3D" id="1.10.10.10">
    <property type="entry name" value="Winged helix-like DNA-binding domain superfamily/Winged helix DNA-binding domain"/>
    <property type="match status" value="1"/>
</dbReference>
<evidence type="ECO:0000256" key="5">
    <source>
        <dbReference type="ARBA" id="ARBA00023015"/>
    </source>
</evidence>
<keyword evidence="3 9" id="KW-0808">Transferase</keyword>
<comment type="similarity">
    <text evidence="2">In the C-terminal section; belongs to the class-I pyridoxal-phosphate-dependent aminotransferase family.</text>
</comment>
<dbReference type="Pfam" id="PF00155">
    <property type="entry name" value="Aminotran_1_2"/>
    <property type="match status" value="1"/>
</dbReference>
<reference evidence="9" key="1">
    <citation type="submission" date="2020-09" db="EMBL/GenBank/DDBJ databases">
        <title>A novel bacterium of genus Paenibacillus, isolated from South China Sea.</title>
        <authorList>
            <person name="Huang H."/>
            <person name="Mo K."/>
            <person name="Hu Y."/>
        </authorList>
    </citation>
    <scope>NUCLEOTIDE SEQUENCE</scope>
    <source>
        <strain evidence="9">IB182363</strain>
    </source>
</reference>
<organism evidence="9 10">
    <name type="scientific">Paenibacillus oceani</name>
    <dbReference type="NCBI Taxonomy" id="2772510"/>
    <lineage>
        <taxon>Bacteria</taxon>
        <taxon>Bacillati</taxon>
        <taxon>Bacillota</taxon>
        <taxon>Bacilli</taxon>
        <taxon>Bacillales</taxon>
        <taxon>Paenibacillaceae</taxon>
        <taxon>Paenibacillus</taxon>
    </lineage>
</organism>
<dbReference type="Proteomes" id="UP000639396">
    <property type="component" value="Unassembled WGS sequence"/>
</dbReference>
<sequence length="498" mass="55783">MTDFHLPLNLYLERYPLKYSALYHALRDAVASGRLEYGMKLPSSRELGGLYGLSRGVVSQVYEMLAAEGYVVSGVGRGTFVAYRHDRQPGGGANVQTEFELSAWGRRMSGLPLRQPASGTDGDIRFVIGYSDRNHFPKEAWNRTLYAQVRGMHGSYYGDGFASQGHLALREAICRHLLRTRGIEAVPSSIAIVNGSMQAIALLAQLLIDPGDPVVTENPCYSGILSAIRAAGGEAVAACTDRHGLVPDDWEAKLIFVTPSRQFPTGAVLSLERRQQLLAWASRRGAVVVEDDYDSEFRHLGRPIEPLKLLDREDRVVYIGTFSLTMMHHFRIGYAVLPAALREPFLRARQLFEPHPTAILEQRALASFMNGGEYERHLRRMGRLYSRKFELLQSLLTDTEELAELFEPVASDAGLHLFALWKRSADEYDRFRQFCYDSGVTWTDGTGYYLERPVPSACFGFAHLEETEIKEGISRMAAARTARFSGEEFGLIPCSKRQ</sequence>
<comment type="cofactor">
    <cofactor evidence="1">
        <name>pyridoxal 5'-phosphate</name>
        <dbReference type="ChEBI" id="CHEBI:597326"/>
    </cofactor>
</comment>
<evidence type="ECO:0000256" key="1">
    <source>
        <dbReference type="ARBA" id="ARBA00001933"/>
    </source>
</evidence>
<evidence type="ECO:0000256" key="7">
    <source>
        <dbReference type="ARBA" id="ARBA00023163"/>
    </source>
</evidence>
<dbReference type="RefSeq" id="WP_190924286.1">
    <property type="nucleotide sequence ID" value="NZ_JACXJA010000003.1"/>
</dbReference>
<dbReference type="InterPro" id="IPR004839">
    <property type="entry name" value="Aminotransferase_I/II_large"/>
</dbReference>
<dbReference type="PANTHER" id="PTHR46577">
    <property type="entry name" value="HTH-TYPE TRANSCRIPTIONAL REGULATORY PROTEIN GABR"/>
    <property type="match status" value="1"/>
</dbReference>
<dbReference type="GO" id="GO:0008483">
    <property type="term" value="F:transaminase activity"/>
    <property type="evidence" value="ECO:0007669"/>
    <property type="project" value="UniProtKB-KW"/>
</dbReference>
<dbReference type="InterPro" id="IPR015421">
    <property type="entry name" value="PyrdxlP-dep_Trfase_major"/>
</dbReference>
<evidence type="ECO:0000256" key="2">
    <source>
        <dbReference type="ARBA" id="ARBA00005384"/>
    </source>
</evidence>
<name>A0A927GXH2_9BACL</name>
<dbReference type="SUPFAM" id="SSF46785">
    <property type="entry name" value="Winged helix' DNA-binding domain"/>
    <property type="match status" value="1"/>
</dbReference>
<dbReference type="InterPro" id="IPR000524">
    <property type="entry name" value="Tscrpt_reg_HTH_GntR"/>
</dbReference>
<dbReference type="EMBL" id="JACXJA010000003">
    <property type="protein sequence ID" value="MBD2860821.1"/>
    <property type="molecule type" value="Genomic_DNA"/>
</dbReference>
<dbReference type="InterPro" id="IPR036390">
    <property type="entry name" value="WH_DNA-bd_sf"/>
</dbReference>
<dbReference type="CDD" id="cd00609">
    <property type="entry name" value="AAT_like"/>
    <property type="match status" value="1"/>
</dbReference>
<dbReference type="SMART" id="SM00345">
    <property type="entry name" value="HTH_GNTR"/>
    <property type="match status" value="1"/>
</dbReference>
<keyword evidence="10" id="KW-1185">Reference proteome</keyword>
<dbReference type="Gene3D" id="3.40.640.10">
    <property type="entry name" value="Type I PLP-dependent aspartate aminotransferase-like (Major domain)"/>
    <property type="match status" value="1"/>
</dbReference>
<keyword evidence="5" id="KW-0805">Transcription regulation</keyword>
<dbReference type="PROSITE" id="PS50949">
    <property type="entry name" value="HTH_GNTR"/>
    <property type="match status" value="1"/>
</dbReference>
<dbReference type="PANTHER" id="PTHR46577:SF1">
    <property type="entry name" value="HTH-TYPE TRANSCRIPTIONAL REGULATORY PROTEIN GABR"/>
    <property type="match status" value="1"/>
</dbReference>
<evidence type="ECO:0000256" key="6">
    <source>
        <dbReference type="ARBA" id="ARBA00023125"/>
    </source>
</evidence>
<dbReference type="GO" id="GO:0003700">
    <property type="term" value="F:DNA-binding transcription factor activity"/>
    <property type="evidence" value="ECO:0007669"/>
    <property type="project" value="InterPro"/>
</dbReference>
<dbReference type="InterPro" id="IPR015424">
    <property type="entry name" value="PyrdxlP-dep_Trfase"/>
</dbReference>